<dbReference type="SMART" id="SM00342">
    <property type="entry name" value="HTH_ARAC"/>
    <property type="match status" value="1"/>
</dbReference>
<dbReference type="PROSITE" id="PS01124">
    <property type="entry name" value="HTH_ARAC_FAMILY_2"/>
    <property type="match status" value="1"/>
</dbReference>
<dbReference type="Proteomes" id="UP000288351">
    <property type="component" value="Unassembled WGS sequence"/>
</dbReference>
<dbReference type="PANTHER" id="PTHR46796">
    <property type="entry name" value="HTH-TYPE TRANSCRIPTIONAL ACTIVATOR RHAS-RELATED"/>
    <property type="match status" value="1"/>
</dbReference>
<dbReference type="Gene3D" id="1.10.10.60">
    <property type="entry name" value="Homeodomain-like"/>
    <property type="match status" value="1"/>
</dbReference>
<dbReference type="InterPro" id="IPR046532">
    <property type="entry name" value="DUF6597"/>
</dbReference>
<dbReference type="STRING" id="68570.DC74_5401"/>
<protein>
    <submittedName>
        <fullName evidence="4">AraC family transcriptional regulator</fullName>
    </submittedName>
</protein>
<comment type="caution">
    <text evidence="4">The sequence shown here is derived from an EMBL/GenBank/DDBJ whole genome shotgun (WGS) entry which is preliminary data.</text>
</comment>
<evidence type="ECO:0000313" key="5">
    <source>
        <dbReference type="Proteomes" id="UP000288351"/>
    </source>
</evidence>
<dbReference type="Pfam" id="PF12833">
    <property type="entry name" value="HTH_18"/>
    <property type="match status" value="1"/>
</dbReference>
<evidence type="ECO:0000256" key="2">
    <source>
        <dbReference type="ARBA" id="ARBA00023125"/>
    </source>
</evidence>
<dbReference type="PANTHER" id="PTHR46796:SF15">
    <property type="entry name" value="BLL1074 PROTEIN"/>
    <property type="match status" value="1"/>
</dbReference>
<evidence type="ECO:0000256" key="3">
    <source>
        <dbReference type="ARBA" id="ARBA00023163"/>
    </source>
</evidence>
<name>A0A059WDJ4_STRNR</name>
<dbReference type="GO" id="GO:0043565">
    <property type="term" value="F:sequence-specific DNA binding"/>
    <property type="evidence" value="ECO:0007669"/>
    <property type="project" value="InterPro"/>
</dbReference>
<proteinExistence type="predicted"/>
<dbReference type="GO" id="GO:0003700">
    <property type="term" value="F:DNA-binding transcription factor activity"/>
    <property type="evidence" value="ECO:0007669"/>
    <property type="project" value="InterPro"/>
</dbReference>
<organism evidence="4 5">
    <name type="scientific">Streptomyces noursei</name>
    <name type="common">Streptomyces albulus</name>
    <dbReference type="NCBI Taxonomy" id="1971"/>
    <lineage>
        <taxon>Bacteria</taxon>
        <taxon>Bacillati</taxon>
        <taxon>Actinomycetota</taxon>
        <taxon>Actinomycetes</taxon>
        <taxon>Kitasatosporales</taxon>
        <taxon>Streptomycetaceae</taxon>
        <taxon>Streptomyces</taxon>
    </lineage>
</organism>
<dbReference type="Pfam" id="PF20240">
    <property type="entry name" value="DUF6597"/>
    <property type="match status" value="1"/>
</dbReference>
<gene>
    <name evidence="4" type="ORF">SALB_06303</name>
</gene>
<reference evidence="4 5" key="1">
    <citation type="journal article" date="2019" name="Microbiol. Resour. Announc.">
        <title>Draft Genome Sequence of the Most Traditional epsilon-Poly-l-Lysine Producer, Streptomyces albulus NBRC14147.</title>
        <authorList>
            <person name="Yamanaka K."/>
            <person name="Hamano Y."/>
        </authorList>
    </citation>
    <scope>NUCLEOTIDE SEQUENCE [LARGE SCALE GENOMIC DNA]</scope>
    <source>
        <strain evidence="4 5">NBRC 14147</strain>
    </source>
</reference>
<dbReference type="InterPro" id="IPR050204">
    <property type="entry name" value="AraC_XylS_family_regulators"/>
</dbReference>
<evidence type="ECO:0000313" key="4">
    <source>
        <dbReference type="EMBL" id="GCB93519.1"/>
    </source>
</evidence>
<dbReference type="InterPro" id="IPR018060">
    <property type="entry name" value="HTH_AraC"/>
</dbReference>
<dbReference type="eggNOG" id="COG2207">
    <property type="taxonomic scope" value="Bacteria"/>
</dbReference>
<keyword evidence="1" id="KW-0805">Transcription regulation</keyword>
<sequence length="292" mass="30730">MDPVGVGFVRDQRRGRPWGSRARLGDVGEERDRGEPVGASAAAVRRAVRVTYRERTSRLPGAVLWTTTTVPGAGPVLPDGCTDLLWSAGRLLVAGPDTGPQAQDGVAPAGTRWVGLRFAPGQGPAVFGVPAHELRDRRVPLEDLWGARRARELAARAAAADAPGAVLEQAARDRLRAAGRWTDGATTDVLPGRDGRTAAIASGLGRGRPVAEVARLVGMGERQLHRHSLAVFGYGPKTLGRVLRLVRALELARAGVPYAEVAARAGYADQAHLAREVKSLAGAPMGTLLRAG</sequence>
<evidence type="ECO:0000256" key="1">
    <source>
        <dbReference type="ARBA" id="ARBA00023015"/>
    </source>
</evidence>
<keyword evidence="3" id="KW-0804">Transcription</keyword>
<dbReference type="AlphaFoldDB" id="A0A059WDJ4"/>
<dbReference type="EMBL" id="BHXC01000007">
    <property type="protein sequence ID" value="GCB93519.1"/>
    <property type="molecule type" value="Genomic_DNA"/>
</dbReference>
<accession>A0A059WDJ4</accession>
<keyword evidence="2" id="KW-0238">DNA-binding</keyword>